<feature type="modified residue" description="N5-methylglutamine" evidence="4">
    <location>
        <position position="204"/>
    </location>
</feature>
<dbReference type="InterPro" id="IPR004374">
    <property type="entry name" value="PrfB"/>
</dbReference>
<dbReference type="Pfam" id="PF03462">
    <property type="entry name" value="PCRF"/>
    <property type="match status" value="1"/>
</dbReference>
<comment type="caution">
    <text evidence="8">The sequence shown here is derived from an EMBL/GenBank/DDBJ whole genome shotgun (WGS) entry which is preliminary data.</text>
</comment>
<feature type="domain" description="Prokaryotic-type class I peptide chain release factors" evidence="7">
    <location>
        <begin position="197"/>
        <end position="213"/>
    </location>
</feature>
<comment type="function">
    <text evidence="4">Peptide chain release factor 2 directs the termination of translation in response to the peptide chain termination codons UGA and UAA.</text>
</comment>
<feature type="coiled-coil region" evidence="6">
    <location>
        <begin position="25"/>
        <end position="67"/>
    </location>
</feature>
<evidence type="ECO:0000256" key="5">
    <source>
        <dbReference type="NCBIfam" id="TIGR00020"/>
    </source>
</evidence>
<reference evidence="9" key="1">
    <citation type="journal article" date="2019" name="Int. J. Syst. Evol. Microbiol.">
        <title>The Global Catalogue of Microorganisms (GCM) 10K type strain sequencing project: providing services to taxonomists for standard genome sequencing and annotation.</title>
        <authorList>
            <consortium name="The Broad Institute Genomics Platform"/>
            <consortium name="The Broad Institute Genome Sequencing Center for Infectious Disease"/>
            <person name="Wu L."/>
            <person name="Ma J."/>
        </authorList>
    </citation>
    <scope>NUCLEOTIDE SEQUENCE [LARGE SCALE GENOMIC DNA]</scope>
    <source>
        <strain evidence="9">JCM 14370</strain>
    </source>
</reference>
<keyword evidence="6" id="KW-0175">Coiled coil</keyword>
<dbReference type="InterPro" id="IPR045853">
    <property type="entry name" value="Pep_chain_release_fac_I_sf"/>
</dbReference>
<dbReference type="PANTHER" id="PTHR43116">
    <property type="entry name" value="PEPTIDE CHAIN RELEASE FACTOR 2"/>
    <property type="match status" value="1"/>
</dbReference>
<evidence type="ECO:0000256" key="1">
    <source>
        <dbReference type="ARBA" id="ARBA00010835"/>
    </source>
</evidence>
<evidence type="ECO:0000256" key="4">
    <source>
        <dbReference type="HAMAP-Rule" id="MF_00094"/>
    </source>
</evidence>
<keyword evidence="3 4" id="KW-0648">Protein biosynthesis</keyword>
<dbReference type="Gene3D" id="1.20.58.410">
    <property type="entry name" value="Release factor"/>
    <property type="match status" value="1"/>
</dbReference>
<dbReference type="Proteomes" id="UP000632222">
    <property type="component" value="Unassembled WGS sequence"/>
</dbReference>
<sequence>MWNDQNRARQVTQESNALRKLTTTYNSLKSDAEGLSEMLEIASAEELEMLQEEVTSVEQRVDDLYKETLFTMKHSDTPAIVKVKSGAGGTESMDWAGMLMRMFIRWAERRGYKVDILDIQEGEQAGISSAEFIIRGEKAYGMMAPENGVHRLVRVSPFDSNNRRHTSFASVEVVPEVPEEEINIVIPDSEVRVDVYRSQGAGGQGVNTTDSAVRVTHLPTGTIVAIQVTRSQIKNREMAFQILKQRLYDQERKKREEEDAKARGEQRKIEWGSQIRSYVMDKQYIKDHRTGLMKHNPDDVMDGDLDDLMWAGLEWLAGKRTADEAGDDE</sequence>
<keyword evidence="4" id="KW-0963">Cytoplasm</keyword>
<dbReference type="HAMAP" id="MF_00094">
    <property type="entry name" value="Rel_fac_2"/>
    <property type="match status" value="1"/>
</dbReference>
<dbReference type="InterPro" id="IPR005139">
    <property type="entry name" value="PCRF"/>
</dbReference>
<dbReference type="NCBIfam" id="TIGR00020">
    <property type="entry name" value="prfB"/>
    <property type="match status" value="1"/>
</dbReference>
<dbReference type="Pfam" id="PF00472">
    <property type="entry name" value="RF-1"/>
    <property type="match status" value="1"/>
</dbReference>
<comment type="subcellular location">
    <subcellularLocation>
        <location evidence="4">Cytoplasm</location>
    </subcellularLocation>
</comment>
<dbReference type="PANTHER" id="PTHR43116:SF3">
    <property type="entry name" value="CLASS I PEPTIDE CHAIN RELEASE FACTOR"/>
    <property type="match status" value="1"/>
</dbReference>
<comment type="similarity">
    <text evidence="1 4">Belongs to the prokaryotic/mitochondrial release factor family.</text>
</comment>
<evidence type="ECO:0000259" key="7">
    <source>
        <dbReference type="PROSITE" id="PS00745"/>
    </source>
</evidence>
<accession>A0ABQ2D8E6</accession>
<evidence type="ECO:0000256" key="3">
    <source>
        <dbReference type="ARBA" id="ARBA00022917"/>
    </source>
</evidence>
<keyword evidence="9" id="KW-1185">Reference proteome</keyword>
<dbReference type="EMBL" id="BMOD01000020">
    <property type="protein sequence ID" value="GGJ49700.1"/>
    <property type="molecule type" value="Genomic_DNA"/>
</dbReference>
<evidence type="ECO:0000256" key="6">
    <source>
        <dbReference type="SAM" id="Coils"/>
    </source>
</evidence>
<proteinExistence type="inferred from homology"/>
<dbReference type="InterPro" id="IPR000352">
    <property type="entry name" value="Pep_chain_release_fac_I"/>
</dbReference>
<dbReference type="SUPFAM" id="SSF75620">
    <property type="entry name" value="Release factor"/>
    <property type="match status" value="1"/>
</dbReference>
<dbReference type="Gene3D" id="3.30.70.1660">
    <property type="match status" value="1"/>
</dbReference>
<organism evidence="8 9">
    <name type="scientific">Deinococcus roseus</name>
    <dbReference type="NCBI Taxonomy" id="392414"/>
    <lineage>
        <taxon>Bacteria</taxon>
        <taxon>Thermotogati</taxon>
        <taxon>Deinococcota</taxon>
        <taxon>Deinococci</taxon>
        <taxon>Deinococcales</taxon>
        <taxon>Deinococcaceae</taxon>
        <taxon>Deinococcus</taxon>
    </lineage>
</organism>
<comment type="PTM">
    <text evidence="4">Methylated by PrmC. Methylation increases the termination efficiency of RF2.</text>
</comment>
<keyword evidence="2 4" id="KW-0488">Methylation</keyword>
<gene>
    <name evidence="4 8" type="primary">prfB</name>
    <name evidence="8" type="ORF">GCM10008938_39610</name>
</gene>
<protein>
    <recommendedName>
        <fullName evidence="4 5">Peptide chain release factor 2</fullName>
        <shortName evidence="4">RF-2</shortName>
    </recommendedName>
</protein>
<evidence type="ECO:0000313" key="9">
    <source>
        <dbReference type="Proteomes" id="UP000632222"/>
    </source>
</evidence>
<dbReference type="PROSITE" id="PS00745">
    <property type="entry name" value="RF_PROK_I"/>
    <property type="match status" value="1"/>
</dbReference>
<dbReference type="Gene3D" id="3.30.160.20">
    <property type="match status" value="1"/>
</dbReference>
<evidence type="ECO:0000256" key="2">
    <source>
        <dbReference type="ARBA" id="ARBA00022481"/>
    </source>
</evidence>
<evidence type="ECO:0000313" key="8">
    <source>
        <dbReference type="EMBL" id="GGJ49700.1"/>
    </source>
</evidence>
<name>A0ABQ2D8E6_9DEIO</name>
<dbReference type="SMART" id="SM00937">
    <property type="entry name" value="PCRF"/>
    <property type="match status" value="1"/>
</dbReference>